<evidence type="ECO:0000313" key="2">
    <source>
        <dbReference type="EMBL" id="SDJ09092.1"/>
    </source>
</evidence>
<dbReference type="EMBL" id="FNET01000001">
    <property type="protein sequence ID" value="SDJ09092.1"/>
    <property type="molecule type" value="Genomic_DNA"/>
</dbReference>
<reference evidence="3" key="1">
    <citation type="submission" date="2016-10" db="EMBL/GenBank/DDBJ databases">
        <authorList>
            <person name="Varghese N."/>
            <person name="Submissions S."/>
        </authorList>
    </citation>
    <scope>NUCLEOTIDE SEQUENCE [LARGE SCALE GENOMIC DNA]</scope>
    <source>
        <strain evidence="3">DSM 44796</strain>
    </source>
</reference>
<proteinExistence type="predicted"/>
<protein>
    <submittedName>
        <fullName evidence="2">Uncharacterized protein</fullName>
    </submittedName>
</protein>
<evidence type="ECO:0000313" key="3">
    <source>
        <dbReference type="Proteomes" id="UP000199682"/>
    </source>
</evidence>
<dbReference type="Proteomes" id="UP000199682">
    <property type="component" value="Unassembled WGS sequence"/>
</dbReference>
<organism evidence="2 3">
    <name type="scientific">Lentzea albidocapillata subsp. violacea</name>
    <dbReference type="NCBI Taxonomy" id="128104"/>
    <lineage>
        <taxon>Bacteria</taxon>
        <taxon>Bacillati</taxon>
        <taxon>Actinomycetota</taxon>
        <taxon>Actinomycetes</taxon>
        <taxon>Pseudonocardiales</taxon>
        <taxon>Pseudonocardiaceae</taxon>
        <taxon>Lentzea</taxon>
    </lineage>
</organism>
<accession>A0A1G8QWH4</accession>
<dbReference type="RefSeq" id="WP_090003957.1">
    <property type="nucleotide sequence ID" value="NZ_FNET01000001.1"/>
</dbReference>
<keyword evidence="1" id="KW-0472">Membrane</keyword>
<gene>
    <name evidence="2" type="ORF">SAMN04488074_101482</name>
</gene>
<feature type="transmembrane region" description="Helical" evidence="1">
    <location>
        <begin position="12"/>
        <end position="33"/>
    </location>
</feature>
<evidence type="ECO:0000256" key="1">
    <source>
        <dbReference type="SAM" id="Phobius"/>
    </source>
</evidence>
<sequence>MSAERDFNRYLNARMLSVVGAVVSAVALPVLVYRLTGSAAEALPYLLFAQLSWNSWCPVRPVCS</sequence>
<keyword evidence="1" id="KW-1133">Transmembrane helix</keyword>
<dbReference type="AlphaFoldDB" id="A0A1G8QWH4"/>
<keyword evidence="1" id="KW-0812">Transmembrane</keyword>
<name>A0A1G8QWH4_9PSEU</name>